<dbReference type="OrthoDB" id="668782at2"/>
<dbReference type="STRING" id="1912961.BU204_27550"/>
<name>A0A1Q8CGG6_9PSEU</name>
<dbReference type="EMBL" id="MSIE01000056">
    <property type="protein sequence ID" value="OLF13423.1"/>
    <property type="molecule type" value="Genomic_DNA"/>
</dbReference>
<evidence type="ECO:0000313" key="4">
    <source>
        <dbReference type="Proteomes" id="UP000185596"/>
    </source>
</evidence>
<evidence type="ECO:0000259" key="2">
    <source>
        <dbReference type="Pfam" id="PF03795"/>
    </source>
</evidence>
<dbReference type="Pfam" id="PF03795">
    <property type="entry name" value="YCII"/>
    <property type="match status" value="1"/>
</dbReference>
<dbReference type="PANTHER" id="PTHR35174">
    <property type="entry name" value="BLL7171 PROTEIN-RELATED"/>
    <property type="match status" value="1"/>
</dbReference>
<sequence length="127" mass="13743">MRYLMLAYTNAEAWEDAAANWNPGAPMPPEVAQACEFYEQLGKELTASGEFVTTEGLEVPSHTKTIRRTPNGPEVTDGPYAEVKEVLASYAIVDCESYDRAQQIGARIADATGDTIEIRPIAAGFGS</sequence>
<dbReference type="InterPro" id="IPR011008">
    <property type="entry name" value="Dimeric_a/b-barrel"/>
</dbReference>
<dbReference type="Proteomes" id="UP000185596">
    <property type="component" value="Unassembled WGS sequence"/>
</dbReference>
<feature type="domain" description="YCII-related" evidence="2">
    <location>
        <begin position="1"/>
        <end position="121"/>
    </location>
</feature>
<accession>A0A1Q8CGG6</accession>
<organism evidence="3 4">
    <name type="scientific">Actinophytocola xanthii</name>
    <dbReference type="NCBI Taxonomy" id="1912961"/>
    <lineage>
        <taxon>Bacteria</taxon>
        <taxon>Bacillati</taxon>
        <taxon>Actinomycetota</taxon>
        <taxon>Actinomycetes</taxon>
        <taxon>Pseudonocardiales</taxon>
        <taxon>Pseudonocardiaceae</taxon>
    </lineage>
</organism>
<comment type="caution">
    <text evidence="3">The sequence shown here is derived from an EMBL/GenBank/DDBJ whole genome shotgun (WGS) entry which is preliminary data.</text>
</comment>
<protein>
    <recommendedName>
        <fullName evidence="2">YCII-related domain-containing protein</fullName>
    </recommendedName>
</protein>
<dbReference type="AlphaFoldDB" id="A0A1Q8CGG6"/>
<proteinExistence type="inferred from homology"/>
<gene>
    <name evidence="3" type="ORF">BU204_27550</name>
</gene>
<dbReference type="SUPFAM" id="SSF54909">
    <property type="entry name" value="Dimeric alpha+beta barrel"/>
    <property type="match status" value="1"/>
</dbReference>
<evidence type="ECO:0000256" key="1">
    <source>
        <dbReference type="ARBA" id="ARBA00007689"/>
    </source>
</evidence>
<dbReference type="InterPro" id="IPR005545">
    <property type="entry name" value="YCII"/>
</dbReference>
<reference evidence="3 4" key="1">
    <citation type="submission" date="2016-12" db="EMBL/GenBank/DDBJ databases">
        <title>The draft genome sequence of Actinophytocola sp. 11-183.</title>
        <authorList>
            <person name="Wang W."/>
            <person name="Yuan L."/>
        </authorList>
    </citation>
    <scope>NUCLEOTIDE SEQUENCE [LARGE SCALE GENOMIC DNA]</scope>
    <source>
        <strain evidence="3 4">11-183</strain>
    </source>
</reference>
<comment type="similarity">
    <text evidence="1">Belongs to the YciI family.</text>
</comment>
<keyword evidence="4" id="KW-1185">Reference proteome</keyword>
<dbReference type="Gene3D" id="3.30.70.1060">
    <property type="entry name" value="Dimeric alpha+beta barrel"/>
    <property type="match status" value="1"/>
</dbReference>
<evidence type="ECO:0000313" key="3">
    <source>
        <dbReference type="EMBL" id="OLF13423.1"/>
    </source>
</evidence>
<dbReference type="RefSeq" id="WP_075128669.1">
    <property type="nucleotide sequence ID" value="NZ_MSIE01000056.1"/>
</dbReference>
<dbReference type="PANTHER" id="PTHR35174:SF3">
    <property type="entry name" value="BLL7171 PROTEIN"/>
    <property type="match status" value="1"/>
</dbReference>